<evidence type="ECO:0000313" key="1">
    <source>
        <dbReference type="EMBL" id="KAI9385066.1"/>
    </source>
</evidence>
<gene>
    <name evidence="1" type="ORF">POPTR_011G008612v4</name>
</gene>
<evidence type="ECO:0000313" key="2">
    <source>
        <dbReference type="Proteomes" id="UP000006729"/>
    </source>
</evidence>
<dbReference type="Proteomes" id="UP000006729">
    <property type="component" value="Chromosome 11"/>
</dbReference>
<proteinExistence type="predicted"/>
<accession>A0ACC0S689</accession>
<reference evidence="1 2" key="1">
    <citation type="journal article" date="2006" name="Science">
        <title>The genome of black cottonwood, Populus trichocarpa (Torr. &amp; Gray).</title>
        <authorList>
            <person name="Tuskan G.A."/>
            <person name="Difazio S."/>
            <person name="Jansson S."/>
            <person name="Bohlmann J."/>
            <person name="Grigoriev I."/>
            <person name="Hellsten U."/>
            <person name="Putnam N."/>
            <person name="Ralph S."/>
            <person name="Rombauts S."/>
            <person name="Salamov A."/>
            <person name="Schein J."/>
            <person name="Sterck L."/>
            <person name="Aerts A."/>
            <person name="Bhalerao R.R."/>
            <person name="Bhalerao R.P."/>
            <person name="Blaudez D."/>
            <person name="Boerjan W."/>
            <person name="Brun A."/>
            <person name="Brunner A."/>
            <person name="Busov V."/>
            <person name="Campbell M."/>
            <person name="Carlson J."/>
            <person name="Chalot M."/>
            <person name="Chapman J."/>
            <person name="Chen G.L."/>
            <person name="Cooper D."/>
            <person name="Coutinho P.M."/>
            <person name="Couturier J."/>
            <person name="Covert S."/>
            <person name="Cronk Q."/>
            <person name="Cunningham R."/>
            <person name="Davis J."/>
            <person name="Degroeve S."/>
            <person name="Dejardin A."/>
            <person name="Depamphilis C."/>
            <person name="Detter J."/>
            <person name="Dirks B."/>
            <person name="Dubchak I."/>
            <person name="Duplessis S."/>
            <person name="Ehlting J."/>
            <person name="Ellis B."/>
            <person name="Gendler K."/>
            <person name="Goodstein D."/>
            <person name="Gribskov M."/>
            <person name="Grimwood J."/>
            <person name="Groover A."/>
            <person name="Gunter L."/>
            <person name="Hamberger B."/>
            <person name="Heinze B."/>
            <person name="Helariutta Y."/>
            <person name="Henrissat B."/>
            <person name="Holligan D."/>
            <person name="Holt R."/>
            <person name="Huang W."/>
            <person name="Islam-Faridi N."/>
            <person name="Jones S."/>
            <person name="Jones-Rhoades M."/>
            <person name="Jorgensen R."/>
            <person name="Joshi C."/>
            <person name="Kangasjarvi J."/>
            <person name="Karlsson J."/>
            <person name="Kelleher C."/>
            <person name="Kirkpatrick R."/>
            <person name="Kirst M."/>
            <person name="Kohler A."/>
            <person name="Kalluri U."/>
            <person name="Larimer F."/>
            <person name="Leebens-Mack J."/>
            <person name="Leple J.C."/>
            <person name="Locascio P."/>
            <person name="Lou Y."/>
            <person name="Lucas S."/>
            <person name="Martin F."/>
            <person name="Montanini B."/>
            <person name="Napoli C."/>
            <person name="Nelson D.R."/>
            <person name="Nelson C."/>
            <person name="Nieminen K."/>
            <person name="Nilsson O."/>
            <person name="Pereda V."/>
            <person name="Peter G."/>
            <person name="Philippe R."/>
            <person name="Pilate G."/>
            <person name="Poliakov A."/>
            <person name="Razumovskaya J."/>
            <person name="Richardson P."/>
            <person name="Rinaldi C."/>
            <person name="Ritland K."/>
            <person name="Rouze P."/>
            <person name="Ryaboy D."/>
            <person name="Schmutz J."/>
            <person name="Schrader J."/>
            <person name="Segerman B."/>
            <person name="Shin H."/>
            <person name="Siddiqui A."/>
            <person name="Sterky F."/>
            <person name="Terry A."/>
            <person name="Tsai C.J."/>
            <person name="Uberbacher E."/>
            <person name="Unneberg P."/>
            <person name="Vahala J."/>
            <person name="Wall K."/>
            <person name="Wessler S."/>
            <person name="Yang G."/>
            <person name="Yin T."/>
            <person name="Douglas C."/>
            <person name="Marra M."/>
            <person name="Sandberg G."/>
            <person name="Van de Peer Y."/>
            <person name="Rokhsar D."/>
        </authorList>
    </citation>
    <scope>NUCLEOTIDE SEQUENCE [LARGE SCALE GENOMIC DNA]</scope>
    <source>
        <strain evidence="2">cv. Nisqually</strain>
    </source>
</reference>
<protein>
    <submittedName>
        <fullName evidence="1">Uncharacterized protein</fullName>
    </submittedName>
</protein>
<sequence>MAAGKYQESYSSRFSNCKYQVFLSLRGADTRKNFTDHLYKALIQAGIHTFRDDDEIQRGENIDFKLQMAIQQSKISIIVFSKDYASSRWCLDELVMIMERKRNDDCIVLPVFYDVDPSQVGRQTGSFAAAFVEHEKSFNEEMERVNGWRIALKEVADLAGMVLGDGYEAQFVQSIVENVSKNLDPKLFYVPLHFIGRDALVQDINSWLQDGSHGAAIALLYGIGGVGKTAIAKSVFNQNYYKFEGKSFLSNFRSKDIVCLQRQLLFDILNKTVEINDPDEGILKIKDALCCRRILIVLDDVDKRDQFNKIIVMQNWLCKGSKIIVTTRNKGLFSANDIERVECKVEPLDNEKSLELFSWNVFGQDDPVDGFVEDSWRIVHHCNGLPLALRVIGSSLSGKGREIWESALQQMEVIPNFDVLKVLRISYDFLDGDYPKNLFLDIACFFNGMDVDDAVRILDGLDKGARFGIDNLIDRCLVEINSDQRLWMHQLVRDMGREIARQESPKCQRIWRQGDAFTVLKGTIDAEKLRGLTIDMHALMEDHYAEVVYTDSMICRKRRRLNFFQQWLSDFSDGGKLQTGQTSLFPILSTDAFRKMPDVKFLQLNYTNFHGSFEHFPKNLIWLCWHGLSWSSIPNHVCLEKLVVLDLSRSCLVDVWKGKPFLPKLKILDLRHSRDLIRTPDFSGLPALEKLILEDCIRLVQIHESIGDLQRLLILNLRNCTSLLELPEEMSRLNSLQELVLDGCSNLDSLNTELEHHQGRKLLQSDAIVSSTSFISSLPLKLFFPSRFSTRKMLRFTSFSLPRFLESLDLSGTPIRFLPESIKDLGLLRHLYLRNCKMLQALPELPSHLDSLDVSFCYSLQRLANPNSWTEGDGCDHLVEFQDRIKQELIQKFDSHVFRIMETVCAQIQTSRFQITFMDGIFNVVVSVFDKDEMLRGFYEEEEEDKWLIQNEFVDNFSFKISSPPPAHRICGFNLFISCVTSAYRGFSYVYIEIRNNTSGRSFLCQASFFPMRYKCDVREIQSLLHTKLGGNDPTFDNGDDVSISVLPHGPAIQIKAIGVQWLHEEEGKDEVINAKVETASRIFRNYYCGFHGKSNDGKIGWWCFAKKDLASTSLLLGFGSASFYRSVCYVFLVLLLCFRWRWSCGCRRCGLGVDDFRSSW</sequence>
<name>A0ACC0S689_POPTR</name>
<comment type="caution">
    <text evidence="1">The sequence shown here is derived from an EMBL/GenBank/DDBJ whole genome shotgun (WGS) entry which is preliminary data.</text>
</comment>
<organism evidence="1 2">
    <name type="scientific">Populus trichocarpa</name>
    <name type="common">Western balsam poplar</name>
    <name type="synonym">Populus balsamifera subsp. trichocarpa</name>
    <dbReference type="NCBI Taxonomy" id="3694"/>
    <lineage>
        <taxon>Eukaryota</taxon>
        <taxon>Viridiplantae</taxon>
        <taxon>Streptophyta</taxon>
        <taxon>Embryophyta</taxon>
        <taxon>Tracheophyta</taxon>
        <taxon>Spermatophyta</taxon>
        <taxon>Magnoliopsida</taxon>
        <taxon>eudicotyledons</taxon>
        <taxon>Gunneridae</taxon>
        <taxon>Pentapetalae</taxon>
        <taxon>rosids</taxon>
        <taxon>fabids</taxon>
        <taxon>Malpighiales</taxon>
        <taxon>Salicaceae</taxon>
        <taxon>Saliceae</taxon>
        <taxon>Populus</taxon>
    </lineage>
</organism>
<dbReference type="EMBL" id="CM009300">
    <property type="protein sequence ID" value="KAI9385066.1"/>
    <property type="molecule type" value="Genomic_DNA"/>
</dbReference>
<keyword evidence="2" id="KW-1185">Reference proteome</keyword>